<dbReference type="CDD" id="cd01171">
    <property type="entry name" value="YXKO-related"/>
    <property type="match status" value="1"/>
</dbReference>
<dbReference type="STRING" id="1423726.FC07_GL000947"/>
<keyword evidence="4 6" id="KW-0520">NAD</keyword>
<evidence type="ECO:0000256" key="4">
    <source>
        <dbReference type="ARBA" id="ARBA00023027"/>
    </source>
</evidence>
<dbReference type="PANTHER" id="PTHR12592">
    <property type="entry name" value="ATP-DEPENDENT (S)-NAD(P)H-HYDRATE DEHYDRATASE FAMILY MEMBER"/>
    <property type="match status" value="1"/>
</dbReference>
<dbReference type="AlphaFoldDB" id="A0A0R1H1R9"/>
<protein>
    <recommendedName>
        <fullName evidence="6">ADP-dependent (S)-NAD(P)H-hydrate dehydratase</fullName>
        <ecNumber evidence="6">4.2.1.136</ecNumber>
    </recommendedName>
    <alternativeName>
        <fullName evidence="6">ADP-dependent NAD(P)HX dehydratase</fullName>
    </alternativeName>
</protein>
<comment type="caution">
    <text evidence="8">The sequence shown here is derived from an EMBL/GenBank/DDBJ whole genome shotgun (WGS) entry which is preliminary data.</text>
</comment>
<keyword evidence="2 6" id="KW-0067">ATP-binding</keyword>
<evidence type="ECO:0000256" key="3">
    <source>
        <dbReference type="ARBA" id="ARBA00022857"/>
    </source>
</evidence>
<feature type="binding site" evidence="6">
    <location>
        <position position="152"/>
    </location>
    <ligand>
        <name>(6S)-NADPHX</name>
        <dbReference type="ChEBI" id="CHEBI:64076"/>
    </ligand>
</feature>
<dbReference type="EC" id="4.2.1.136" evidence="6"/>
<feature type="binding site" evidence="6">
    <location>
        <position position="216"/>
    </location>
    <ligand>
        <name>(6S)-NADPHX</name>
        <dbReference type="ChEBI" id="CHEBI:64076"/>
    </ligand>
</feature>
<dbReference type="GO" id="GO:0110051">
    <property type="term" value="P:metabolite repair"/>
    <property type="evidence" value="ECO:0007669"/>
    <property type="project" value="TreeGrafter"/>
</dbReference>
<evidence type="ECO:0000256" key="1">
    <source>
        <dbReference type="ARBA" id="ARBA00022741"/>
    </source>
</evidence>
<organism evidence="8 9">
    <name type="scientific">Loigolactobacillus bifermentans DSM 20003</name>
    <dbReference type="NCBI Taxonomy" id="1423726"/>
    <lineage>
        <taxon>Bacteria</taxon>
        <taxon>Bacillati</taxon>
        <taxon>Bacillota</taxon>
        <taxon>Bacilli</taxon>
        <taxon>Lactobacillales</taxon>
        <taxon>Lactobacillaceae</taxon>
        <taxon>Loigolactobacillus</taxon>
    </lineage>
</organism>
<keyword evidence="9" id="KW-1185">Reference proteome</keyword>
<comment type="catalytic activity">
    <reaction evidence="6">
        <text>(6S)-NADHX + ADP = AMP + phosphate + NADH + H(+)</text>
        <dbReference type="Rhea" id="RHEA:32223"/>
        <dbReference type="ChEBI" id="CHEBI:15378"/>
        <dbReference type="ChEBI" id="CHEBI:43474"/>
        <dbReference type="ChEBI" id="CHEBI:57945"/>
        <dbReference type="ChEBI" id="CHEBI:64074"/>
        <dbReference type="ChEBI" id="CHEBI:456215"/>
        <dbReference type="ChEBI" id="CHEBI:456216"/>
        <dbReference type="EC" id="4.2.1.136"/>
    </reaction>
</comment>
<dbReference type="GO" id="GO:0052856">
    <property type="term" value="F:NAD(P)HX epimerase activity"/>
    <property type="evidence" value="ECO:0007669"/>
    <property type="project" value="TreeGrafter"/>
</dbReference>
<dbReference type="InterPro" id="IPR017953">
    <property type="entry name" value="Carbohydrate_kinase_pred_CS"/>
</dbReference>
<evidence type="ECO:0000256" key="6">
    <source>
        <dbReference type="HAMAP-Rule" id="MF_01965"/>
    </source>
</evidence>
<evidence type="ECO:0000313" key="8">
    <source>
        <dbReference type="EMBL" id="KRK40389.1"/>
    </source>
</evidence>
<accession>A0A0R1H1R9</accession>
<feature type="binding site" evidence="6">
    <location>
        <position position="40"/>
    </location>
    <ligand>
        <name>(6S)-NADPHX</name>
        <dbReference type="ChEBI" id="CHEBI:64076"/>
    </ligand>
</feature>
<dbReference type="SUPFAM" id="SSF53613">
    <property type="entry name" value="Ribokinase-like"/>
    <property type="match status" value="1"/>
</dbReference>
<sequence>MQQITADLVQQVIQPRPTESHKGTFGRVMVIGGNQQFGGAAIMSATAAVYGGAGLVTCATDLFNATSLHAQLPEAMVLAATDKAQMATLLPKMDVIVVGPGLGTDTWGQTVLQQVFQQVQPQQVVIIDGSAIDLVASQGLTLPQAQLVLTPHQMEWQRLSGIAIADQQVACNLAVQQQLQATLVLKSARTQVYLPNGTVWENTVGTPAMATGGMGDTLTGVLAAFAAQFKPLDQAILAGVYTHSAIASELAQQQYVVLPTQIARQLPFFMQEQARRG</sequence>
<dbReference type="EMBL" id="AZDA01000015">
    <property type="protein sequence ID" value="KRK40389.1"/>
    <property type="molecule type" value="Genomic_DNA"/>
</dbReference>
<evidence type="ECO:0000259" key="7">
    <source>
        <dbReference type="PROSITE" id="PS51383"/>
    </source>
</evidence>
<comment type="catalytic activity">
    <reaction evidence="6">
        <text>(6S)-NADPHX + ADP = AMP + phosphate + NADPH + H(+)</text>
        <dbReference type="Rhea" id="RHEA:32235"/>
        <dbReference type="ChEBI" id="CHEBI:15378"/>
        <dbReference type="ChEBI" id="CHEBI:43474"/>
        <dbReference type="ChEBI" id="CHEBI:57783"/>
        <dbReference type="ChEBI" id="CHEBI:64076"/>
        <dbReference type="ChEBI" id="CHEBI:456215"/>
        <dbReference type="ChEBI" id="CHEBI:456216"/>
        <dbReference type="EC" id="4.2.1.136"/>
    </reaction>
</comment>
<dbReference type="NCBIfam" id="TIGR00196">
    <property type="entry name" value="yjeF_cterm"/>
    <property type="match status" value="1"/>
</dbReference>
<comment type="cofactor">
    <cofactor evidence="6">
        <name>Mg(2+)</name>
        <dbReference type="ChEBI" id="CHEBI:18420"/>
    </cofactor>
</comment>
<keyword evidence="1 6" id="KW-0547">Nucleotide-binding</keyword>
<dbReference type="GO" id="GO:0016301">
    <property type="term" value="F:kinase activity"/>
    <property type="evidence" value="ECO:0007669"/>
    <property type="project" value="UniProtKB-KW"/>
</dbReference>
<reference evidence="8 9" key="1">
    <citation type="journal article" date="2015" name="Genome Announc.">
        <title>Expanding the biotechnology potential of lactobacilli through comparative genomics of 213 strains and associated genera.</title>
        <authorList>
            <person name="Sun Z."/>
            <person name="Harris H.M."/>
            <person name="McCann A."/>
            <person name="Guo C."/>
            <person name="Argimon S."/>
            <person name="Zhang W."/>
            <person name="Yang X."/>
            <person name="Jeffery I.B."/>
            <person name="Cooney J.C."/>
            <person name="Kagawa T.F."/>
            <person name="Liu W."/>
            <person name="Song Y."/>
            <person name="Salvetti E."/>
            <person name="Wrobel A."/>
            <person name="Rasinkangas P."/>
            <person name="Parkhill J."/>
            <person name="Rea M.C."/>
            <person name="O'Sullivan O."/>
            <person name="Ritari J."/>
            <person name="Douillard F.P."/>
            <person name="Paul Ross R."/>
            <person name="Yang R."/>
            <person name="Briner A.E."/>
            <person name="Felis G.E."/>
            <person name="de Vos W.M."/>
            <person name="Barrangou R."/>
            <person name="Klaenhammer T.R."/>
            <person name="Caufield P.W."/>
            <person name="Cui Y."/>
            <person name="Zhang H."/>
            <person name="O'Toole P.W."/>
        </authorList>
    </citation>
    <scope>NUCLEOTIDE SEQUENCE [LARGE SCALE GENOMIC DNA]</scope>
    <source>
        <strain evidence="8 9">DSM 20003</strain>
    </source>
</reference>
<dbReference type="GO" id="GO:0005524">
    <property type="term" value="F:ATP binding"/>
    <property type="evidence" value="ECO:0007669"/>
    <property type="project" value="UniProtKB-KW"/>
</dbReference>
<name>A0A0R1H1R9_9LACO</name>
<evidence type="ECO:0000313" key="9">
    <source>
        <dbReference type="Proteomes" id="UP000051461"/>
    </source>
</evidence>
<feature type="domain" description="YjeF C-terminal" evidence="7">
    <location>
        <begin position="5"/>
        <end position="273"/>
    </location>
</feature>
<keyword evidence="8" id="KW-0418">Kinase</keyword>
<dbReference type="Pfam" id="PF01256">
    <property type="entry name" value="Carb_kinase"/>
    <property type="match status" value="1"/>
</dbReference>
<dbReference type="Proteomes" id="UP000051461">
    <property type="component" value="Unassembled WGS sequence"/>
</dbReference>
<dbReference type="GO" id="GO:0052855">
    <property type="term" value="F:ADP-dependent NAD(P)H-hydrate dehydratase activity"/>
    <property type="evidence" value="ECO:0007669"/>
    <property type="project" value="UniProtKB-UniRule"/>
</dbReference>
<dbReference type="PROSITE" id="PS01049">
    <property type="entry name" value="YJEF_C_1"/>
    <property type="match status" value="1"/>
</dbReference>
<dbReference type="GO" id="GO:0046496">
    <property type="term" value="P:nicotinamide nucleotide metabolic process"/>
    <property type="evidence" value="ECO:0007669"/>
    <property type="project" value="UniProtKB-UniRule"/>
</dbReference>
<dbReference type="PROSITE" id="PS01050">
    <property type="entry name" value="YJEF_C_2"/>
    <property type="match status" value="1"/>
</dbReference>
<proteinExistence type="inferred from homology"/>
<dbReference type="Gene3D" id="3.40.1190.20">
    <property type="match status" value="1"/>
</dbReference>
<dbReference type="PROSITE" id="PS51383">
    <property type="entry name" value="YJEF_C_3"/>
    <property type="match status" value="1"/>
</dbReference>
<evidence type="ECO:0000256" key="2">
    <source>
        <dbReference type="ARBA" id="ARBA00022840"/>
    </source>
</evidence>
<dbReference type="OrthoDB" id="9806925at2"/>
<gene>
    <name evidence="6" type="primary">nnrD</name>
    <name evidence="8" type="ORF">FC07_GL000947</name>
</gene>
<comment type="similarity">
    <text evidence="6">Belongs to the NnrD/CARKD family.</text>
</comment>
<dbReference type="InterPro" id="IPR029056">
    <property type="entry name" value="Ribokinase-like"/>
</dbReference>
<dbReference type="PATRIC" id="fig|1423726.3.peg.978"/>
<keyword evidence="5 6" id="KW-0456">Lyase</keyword>
<comment type="function">
    <text evidence="6">Catalyzes the dehydration of the S-form of NAD(P)HX at the expense of ADP, which is converted to AMP. Together with NAD(P)HX epimerase, which catalyzes the epimerization of the S- and R-forms, the enzyme allows the repair of both epimers of NAD(P)HX, a damaged form of NAD(P)H that is a result of enzymatic or heat-dependent hydration.</text>
</comment>
<dbReference type="InterPro" id="IPR000631">
    <property type="entry name" value="CARKD"/>
</dbReference>
<evidence type="ECO:0000256" key="5">
    <source>
        <dbReference type="ARBA" id="ARBA00023239"/>
    </source>
</evidence>
<dbReference type="HAMAP" id="MF_01965">
    <property type="entry name" value="NADHX_dehydratase"/>
    <property type="match status" value="1"/>
</dbReference>
<comment type="subunit">
    <text evidence="6">Homotetramer.</text>
</comment>
<feature type="binding site" evidence="6">
    <location>
        <position position="101"/>
    </location>
    <ligand>
        <name>(6S)-NADPHX</name>
        <dbReference type="ChEBI" id="CHEBI:64076"/>
    </ligand>
</feature>
<feature type="binding site" evidence="6">
    <location>
        <begin position="186"/>
        <end position="190"/>
    </location>
    <ligand>
        <name>AMP</name>
        <dbReference type="ChEBI" id="CHEBI:456215"/>
    </ligand>
</feature>
<dbReference type="RefSeq" id="WP_057903622.1">
    <property type="nucleotide sequence ID" value="NZ_AZDA01000015.1"/>
</dbReference>
<feature type="binding site" evidence="6">
    <location>
        <position position="215"/>
    </location>
    <ligand>
        <name>AMP</name>
        <dbReference type="ChEBI" id="CHEBI:456215"/>
    </ligand>
</feature>
<dbReference type="PANTHER" id="PTHR12592:SF0">
    <property type="entry name" value="ATP-DEPENDENT (S)-NAD(P)H-HYDRATE DEHYDRATASE"/>
    <property type="match status" value="1"/>
</dbReference>
<keyword evidence="8" id="KW-0808">Transferase</keyword>
<keyword evidence="3 6" id="KW-0521">NADP</keyword>